<reference evidence="7 8" key="1">
    <citation type="submission" date="2019-12" db="EMBL/GenBank/DDBJ databases">
        <authorList>
            <person name="Li C."/>
            <person name="Zhao J."/>
        </authorList>
    </citation>
    <scope>NUCLEOTIDE SEQUENCE [LARGE SCALE GENOMIC DNA]</scope>
    <source>
        <strain evidence="7 8">NEAU-DD11</strain>
    </source>
</reference>
<dbReference type="EMBL" id="WSES01000005">
    <property type="protein sequence ID" value="MVW61879.1"/>
    <property type="molecule type" value="Genomic_DNA"/>
</dbReference>
<dbReference type="Proteomes" id="UP000443353">
    <property type="component" value="Unassembled WGS sequence"/>
</dbReference>
<dbReference type="InterPro" id="IPR045214">
    <property type="entry name" value="Surf1/Surf4"/>
</dbReference>
<dbReference type="RefSeq" id="WP_056122626.1">
    <property type="nucleotide sequence ID" value="NZ_WSES01000005.1"/>
</dbReference>
<organism evidence="7 8">
    <name type="scientific">Massilia cellulosiltytica</name>
    <dbReference type="NCBI Taxonomy" id="2683234"/>
    <lineage>
        <taxon>Bacteria</taxon>
        <taxon>Pseudomonadati</taxon>
        <taxon>Pseudomonadota</taxon>
        <taxon>Betaproteobacteria</taxon>
        <taxon>Burkholderiales</taxon>
        <taxon>Oxalobacteraceae</taxon>
        <taxon>Telluria group</taxon>
        <taxon>Massilia</taxon>
    </lineage>
</organism>
<keyword evidence="4 6" id="KW-1133">Transmembrane helix</keyword>
<dbReference type="InterPro" id="IPR002994">
    <property type="entry name" value="Surf1/Shy1"/>
</dbReference>
<keyword evidence="5 6" id="KW-0472">Membrane</keyword>
<dbReference type="PROSITE" id="PS50895">
    <property type="entry name" value="SURF1"/>
    <property type="match status" value="1"/>
</dbReference>
<evidence type="ECO:0000313" key="8">
    <source>
        <dbReference type="Proteomes" id="UP000443353"/>
    </source>
</evidence>
<evidence type="ECO:0000313" key="7">
    <source>
        <dbReference type="EMBL" id="MVW61879.1"/>
    </source>
</evidence>
<dbReference type="CDD" id="cd06662">
    <property type="entry name" value="SURF1"/>
    <property type="match status" value="1"/>
</dbReference>
<evidence type="ECO:0000256" key="3">
    <source>
        <dbReference type="ARBA" id="ARBA00022692"/>
    </source>
</evidence>
<protein>
    <recommendedName>
        <fullName evidence="6">SURF1-like protein</fullName>
    </recommendedName>
</protein>
<dbReference type="AlphaFoldDB" id="A0A7X3K8E4"/>
<proteinExistence type="inferred from homology"/>
<dbReference type="PANTHER" id="PTHR23427:SF2">
    <property type="entry name" value="SURFEIT LOCUS PROTEIN 1"/>
    <property type="match status" value="1"/>
</dbReference>
<keyword evidence="6" id="KW-1003">Cell membrane</keyword>
<comment type="caution">
    <text evidence="7">The sequence shown here is derived from an EMBL/GenBank/DDBJ whole genome shotgun (WGS) entry which is preliminary data.</text>
</comment>
<keyword evidence="3 6" id="KW-0812">Transmembrane</keyword>
<dbReference type="Pfam" id="PF02104">
    <property type="entry name" value="SURF1"/>
    <property type="match status" value="1"/>
</dbReference>
<gene>
    <name evidence="7" type="ORF">GPY61_18270</name>
</gene>
<evidence type="ECO:0000256" key="6">
    <source>
        <dbReference type="RuleBase" id="RU363076"/>
    </source>
</evidence>
<comment type="similarity">
    <text evidence="2 6">Belongs to the SURF1 family.</text>
</comment>
<evidence type="ECO:0000256" key="2">
    <source>
        <dbReference type="ARBA" id="ARBA00007165"/>
    </source>
</evidence>
<keyword evidence="8" id="KW-1185">Reference proteome</keyword>
<name>A0A7X3K8E4_9BURK</name>
<sequence length="240" mass="26391">MRLRFRFRTIPFLATLVLVAVGILLGNWQVRRAAEKTMLQARLTQRTALPPLVLDGTPVDPAAVEYRRVVVTGEFVSNWPLFLDNRPLEGRTGFVLLMPFRIAGSDDVVLVERGWVPRDPAVHDRVPQVATPSGRTTIEGLAILHPARVMELGKAPPPRPGAIVQNVDPAGFAQASSLRTLPVLVEQTNADGSDLTRKWPAPAVDVDRNKGYAFQWYALAAMAFLFFVITGFRSGTKQAG</sequence>
<evidence type="ECO:0000256" key="4">
    <source>
        <dbReference type="ARBA" id="ARBA00022989"/>
    </source>
</evidence>
<dbReference type="PANTHER" id="PTHR23427">
    <property type="entry name" value="SURFEIT LOCUS PROTEIN"/>
    <property type="match status" value="1"/>
</dbReference>
<comment type="subcellular location">
    <subcellularLocation>
        <location evidence="6">Cell membrane</location>
        <topology evidence="6">Multi-pass membrane protein</topology>
    </subcellularLocation>
    <subcellularLocation>
        <location evidence="1">Membrane</location>
    </subcellularLocation>
</comment>
<evidence type="ECO:0000256" key="1">
    <source>
        <dbReference type="ARBA" id="ARBA00004370"/>
    </source>
</evidence>
<evidence type="ECO:0000256" key="5">
    <source>
        <dbReference type="ARBA" id="ARBA00023136"/>
    </source>
</evidence>
<dbReference type="GO" id="GO:0005886">
    <property type="term" value="C:plasma membrane"/>
    <property type="evidence" value="ECO:0007669"/>
    <property type="project" value="UniProtKB-SubCell"/>
</dbReference>
<feature type="transmembrane region" description="Helical" evidence="6">
    <location>
        <begin position="214"/>
        <end position="232"/>
    </location>
</feature>
<comment type="caution">
    <text evidence="6">Lacks conserved residue(s) required for the propagation of feature annotation.</text>
</comment>
<accession>A0A7X3K8E4</accession>